<dbReference type="Pfam" id="PF23197">
    <property type="entry name" value="IG_AIR9"/>
    <property type="match status" value="1"/>
</dbReference>
<proteinExistence type="predicted"/>
<evidence type="ECO:0000313" key="4">
    <source>
        <dbReference type="Proteomes" id="UP001254488"/>
    </source>
</evidence>
<evidence type="ECO:0000256" key="1">
    <source>
        <dbReference type="SAM" id="SignalP"/>
    </source>
</evidence>
<protein>
    <recommendedName>
        <fullName evidence="2">AIR9-like A9 domain-containing protein</fullName>
    </recommendedName>
</protein>
<accession>A0ABU2Y9E6</accession>
<dbReference type="PANTHER" id="PTHR31149">
    <property type="entry name" value="EXPRESSED PROTEIN"/>
    <property type="match status" value="1"/>
</dbReference>
<dbReference type="RefSeq" id="WP_311331763.1">
    <property type="nucleotide sequence ID" value="NZ_JAVRHZ010000001.1"/>
</dbReference>
<organism evidence="3 4">
    <name type="scientific">Patiriisocius hiemis</name>
    <dbReference type="NCBI Taxonomy" id="3075604"/>
    <lineage>
        <taxon>Bacteria</taxon>
        <taxon>Pseudomonadati</taxon>
        <taxon>Bacteroidota</taxon>
        <taxon>Flavobacteriia</taxon>
        <taxon>Flavobacteriales</taxon>
        <taxon>Flavobacteriaceae</taxon>
        <taxon>Patiriisocius</taxon>
    </lineage>
</organism>
<keyword evidence="4" id="KW-1185">Reference proteome</keyword>
<dbReference type="EMBL" id="JAVRHZ010000001">
    <property type="protein sequence ID" value="MDT0554806.1"/>
    <property type="molecule type" value="Genomic_DNA"/>
</dbReference>
<evidence type="ECO:0000313" key="3">
    <source>
        <dbReference type="EMBL" id="MDT0554806.1"/>
    </source>
</evidence>
<dbReference type="PANTHER" id="PTHR31149:SF11">
    <property type="entry name" value="187-KDA MICROTUBULE-ASSOCIATED PROTEIN AIR9"/>
    <property type="match status" value="1"/>
</dbReference>
<dbReference type="Proteomes" id="UP001254488">
    <property type="component" value="Unassembled WGS sequence"/>
</dbReference>
<name>A0ABU2Y9E6_9FLAO</name>
<gene>
    <name evidence="3" type="ORF">RM538_02255</name>
</gene>
<dbReference type="InterPro" id="IPR056284">
    <property type="entry name" value="AIR9-like_A9"/>
</dbReference>
<sequence length="505" mass="52518">MKKLLFTVFIAVFSLQIFAQVGINTTSPSPASVLDVESSNDGTNFGGFLPPRVDATGKANITSKATATDDGLMIFFLDTRCLQMWNGVDSVWEDVYCMPVNNAPVASNVTITATSFDVGQMLTGNYTYSDTEGDPEGTSTFQWYRADDSAGTLNVIPIGGATTQNYTLTTADIGKYISFAVIPIATAGTTTGTEAFSVYEGPIDANDAPIASSVSIIGCTAVAEILNASYTYSDDENDPEGVSTYQWYTATDASGTGSSPIIGATASSYTIQPTDLNQFISVAVTPVATTGTSPGVAVFSSYEGPVLAFGGCSPILLGIQDFEVTPATPTLTLTENTAGTYQTGTGGFPNSNKFISPSRGYGVTNSFADIDLGPVDASSYTSATAYINIASFAATSGNGADGGDYVDIYVSTDGGATFSYEVEITGNNNAKWDFDSTGDVTIAYDGDNTATSFASPGGGNRTDAPSYIEITGLPNSANLVIGIVLNNNSGNETWVIDDIEVYGIN</sequence>
<feature type="signal peptide" evidence="1">
    <location>
        <begin position="1"/>
        <end position="19"/>
    </location>
</feature>
<feature type="domain" description="AIR9-like A9" evidence="2">
    <location>
        <begin position="118"/>
        <end position="189"/>
    </location>
</feature>
<reference evidence="3 4" key="1">
    <citation type="submission" date="2023-09" db="EMBL/GenBank/DDBJ databases">
        <authorList>
            <person name="Rey-Velasco X."/>
        </authorList>
    </citation>
    <scope>NUCLEOTIDE SEQUENCE [LARGE SCALE GENOMIC DNA]</scope>
    <source>
        <strain evidence="3 4">W242</strain>
    </source>
</reference>
<feature type="chain" id="PRO_5046117983" description="AIR9-like A9 domain-containing protein" evidence="1">
    <location>
        <begin position="20"/>
        <end position="505"/>
    </location>
</feature>
<comment type="caution">
    <text evidence="3">The sequence shown here is derived from an EMBL/GenBank/DDBJ whole genome shotgun (WGS) entry which is preliminary data.</text>
</comment>
<keyword evidence="1" id="KW-0732">Signal</keyword>
<dbReference type="CDD" id="cd15482">
    <property type="entry name" value="Sialidase_non-viral"/>
    <property type="match status" value="1"/>
</dbReference>
<evidence type="ECO:0000259" key="2">
    <source>
        <dbReference type="Pfam" id="PF23197"/>
    </source>
</evidence>
<dbReference type="Gene3D" id="2.60.40.2700">
    <property type="match status" value="2"/>
</dbReference>